<name>A0A9P6QP05_9FUNG</name>
<dbReference type="GO" id="GO:0009272">
    <property type="term" value="P:fungal-type cell wall biogenesis"/>
    <property type="evidence" value="ECO:0007669"/>
    <property type="project" value="UniProtKB-ARBA"/>
</dbReference>
<evidence type="ECO:0000313" key="7">
    <source>
        <dbReference type="Proteomes" id="UP000807716"/>
    </source>
</evidence>
<keyword evidence="2" id="KW-0378">Hydrolase</keyword>
<feature type="signal peptide" evidence="4">
    <location>
        <begin position="1"/>
        <end position="18"/>
    </location>
</feature>
<evidence type="ECO:0000313" key="6">
    <source>
        <dbReference type="EMBL" id="KAG0270447.1"/>
    </source>
</evidence>
<comment type="caution">
    <text evidence="6">The sequence shown here is derived from an EMBL/GenBank/DDBJ whole genome shotgun (WGS) entry which is preliminary data.</text>
</comment>
<dbReference type="InterPro" id="IPR050248">
    <property type="entry name" value="Polysacc_deacetylase_ArnD"/>
</dbReference>
<dbReference type="GO" id="GO:0004099">
    <property type="term" value="F:chitin deacetylase activity"/>
    <property type="evidence" value="ECO:0007669"/>
    <property type="project" value="UniProtKB-ARBA"/>
</dbReference>
<organism evidence="6 7">
    <name type="scientific">Actinomortierella ambigua</name>
    <dbReference type="NCBI Taxonomy" id="1343610"/>
    <lineage>
        <taxon>Eukaryota</taxon>
        <taxon>Fungi</taxon>
        <taxon>Fungi incertae sedis</taxon>
        <taxon>Mucoromycota</taxon>
        <taxon>Mortierellomycotina</taxon>
        <taxon>Mortierellomycetes</taxon>
        <taxon>Mortierellales</taxon>
        <taxon>Mortierellaceae</taxon>
        <taxon>Actinomortierella</taxon>
    </lineage>
</organism>
<evidence type="ECO:0000256" key="2">
    <source>
        <dbReference type="ARBA" id="ARBA00022801"/>
    </source>
</evidence>
<dbReference type="PROSITE" id="PS51677">
    <property type="entry name" value="NODB"/>
    <property type="match status" value="1"/>
</dbReference>
<dbReference type="EMBL" id="JAAAJB010000005">
    <property type="protein sequence ID" value="KAG0270447.1"/>
    <property type="molecule type" value="Genomic_DNA"/>
</dbReference>
<dbReference type="InterPro" id="IPR002509">
    <property type="entry name" value="NODB_dom"/>
</dbReference>
<sequence length="373" mass="40397">MKFVAPASFLLLAALVQAQASFDKNKFPAGDAIPPVNSTEMKAWLAEIDFSDVPAIARNPVKSEKENRAPADCAKLPALKPDACLWTCQTCLGENEVETCPDPNDWGLTFDDGPKETTVPLLQVLKDANVKATFFVMGTNAVQNPDILKRTLAEGHHIASHTWSHSPLTTMSNEEIVAEVKWAEKAVLDITGLKMKYIRPPYGDIDNRVRKILSKLGYRVINWTRDFDTLDYKLTTLTLKEALVEAELFQKKVLSRPPTAVGGIISLQHDIHALTTDYTRKMLEVTTQPGFRFKVKHIADCLNDKNGYQSGVPPVVPGEGKNNGTTGGEGGKGANPQIPGDKDKSAAGTLEFSLVTAGAAALAALAGSMGMLL</sequence>
<dbReference type="Gene3D" id="3.20.20.370">
    <property type="entry name" value="Glycoside hydrolase/deacetylase"/>
    <property type="match status" value="1"/>
</dbReference>
<accession>A0A9P6QP05</accession>
<feature type="domain" description="NodB homology" evidence="5">
    <location>
        <begin position="104"/>
        <end position="294"/>
    </location>
</feature>
<dbReference type="GO" id="GO:0016020">
    <property type="term" value="C:membrane"/>
    <property type="evidence" value="ECO:0007669"/>
    <property type="project" value="TreeGrafter"/>
</dbReference>
<evidence type="ECO:0000256" key="4">
    <source>
        <dbReference type="SAM" id="SignalP"/>
    </source>
</evidence>
<dbReference type="Pfam" id="PF01522">
    <property type="entry name" value="Polysacc_deac_1"/>
    <property type="match status" value="1"/>
</dbReference>
<dbReference type="GO" id="GO:0046872">
    <property type="term" value="F:metal ion binding"/>
    <property type="evidence" value="ECO:0007669"/>
    <property type="project" value="UniProtKB-KW"/>
</dbReference>
<gene>
    <name evidence="6" type="primary">CDA2_9</name>
    <name evidence="6" type="ORF">DFQ27_006659</name>
</gene>
<dbReference type="GO" id="GO:0005975">
    <property type="term" value="P:carbohydrate metabolic process"/>
    <property type="evidence" value="ECO:0007669"/>
    <property type="project" value="InterPro"/>
</dbReference>
<dbReference type="InterPro" id="IPR011330">
    <property type="entry name" value="Glyco_hydro/deAcase_b/a-brl"/>
</dbReference>
<keyword evidence="4" id="KW-0732">Signal</keyword>
<feature type="chain" id="PRO_5040231507" evidence="4">
    <location>
        <begin position="19"/>
        <end position="373"/>
    </location>
</feature>
<evidence type="ECO:0000256" key="1">
    <source>
        <dbReference type="ARBA" id="ARBA00022723"/>
    </source>
</evidence>
<dbReference type="AlphaFoldDB" id="A0A9P6QP05"/>
<proteinExistence type="predicted"/>
<keyword evidence="7" id="KW-1185">Reference proteome</keyword>
<dbReference type="Proteomes" id="UP000807716">
    <property type="component" value="Unassembled WGS sequence"/>
</dbReference>
<evidence type="ECO:0000256" key="3">
    <source>
        <dbReference type="SAM" id="MobiDB-lite"/>
    </source>
</evidence>
<dbReference type="OrthoDB" id="407355at2759"/>
<dbReference type="PANTHER" id="PTHR10587:SF133">
    <property type="entry name" value="CHITIN DEACETYLASE 1-RELATED"/>
    <property type="match status" value="1"/>
</dbReference>
<protein>
    <submittedName>
        <fullName evidence="6">Chitin deacetylase</fullName>
    </submittedName>
</protein>
<dbReference type="PANTHER" id="PTHR10587">
    <property type="entry name" value="GLYCOSYL TRANSFERASE-RELATED"/>
    <property type="match status" value="1"/>
</dbReference>
<keyword evidence="1" id="KW-0479">Metal-binding</keyword>
<evidence type="ECO:0000259" key="5">
    <source>
        <dbReference type="PROSITE" id="PS51677"/>
    </source>
</evidence>
<reference evidence="6" key="1">
    <citation type="journal article" date="2020" name="Fungal Divers.">
        <title>Resolving the Mortierellaceae phylogeny through synthesis of multi-gene phylogenetics and phylogenomics.</title>
        <authorList>
            <person name="Vandepol N."/>
            <person name="Liber J."/>
            <person name="Desiro A."/>
            <person name="Na H."/>
            <person name="Kennedy M."/>
            <person name="Barry K."/>
            <person name="Grigoriev I.V."/>
            <person name="Miller A.N."/>
            <person name="O'Donnell K."/>
            <person name="Stajich J.E."/>
            <person name="Bonito G."/>
        </authorList>
    </citation>
    <scope>NUCLEOTIDE SEQUENCE</scope>
    <source>
        <strain evidence="6">BC1065</strain>
    </source>
</reference>
<feature type="region of interest" description="Disordered" evidence="3">
    <location>
        <begin position="312"/>
        <end position="343"/>
    </location>
</feature>
<dbReference type="SUPFAM" id="SSF88713">
    <property type="entry name" value="Glycoside hydrolase/deacetylase"/>
    <property type="match status" value="1"/>
</dbReference>